<keyword evidence="2" id="KW-0031">Aminopeptidase</keyword>
<dbReference type="STRING" id="37546.A0A1B0GCJ5"/>
<evidence type="ECO:0008006" key="9">
    <source>
        <dbReference type="Google" id="ProtNLM"/>
    </source>
</evidence>
<dbReference type="Gene3D" id="3.40.30.10">
    <property type="entry name" value="Glutaredoxin"/>
    <property type="match status" value="1"/>
</dbReference>
<dbReference type="EnsemblMetazoa" id="GMOY011021-RA">
    <property type="protein sequence ID" value="GMOY011021-PA"/>
    <property type="gene ID" value="GMOY011021"/>
</dbReference>
<dbReference type="PANTHER" id="PTHR11963:SF4">
    <property type="entry name" value="AMINOPEPTIDASE NPEPL1-RELATED"/>
    <property type="match status" value="1"/>
</dbReference>
<dbReference type="InterPro" id="IPR036249">
    <property type="entry name" value="Thioredoxin-like_sf"/>
</dbReference>
<dbReference type="GO" id="GO:0005737">
    <property type="term" value="C:cytoplasm"/>
    <property type="evidence" value="ECO:0007669"/>
    <property type="project" value="InterPro"/>
</dbReference>
<dbReference type="PRINTS" id="PR00481">
    <property type="entry name" value="LAMNOPPTDASE"/>
</dbReference>
<dbReference type="VEuPathDB" id="VectorBase:GMOY011021"/>
<dbReference type="PANTHER" id="PTHR11963">
    <property type="entry name" value="LEUCINE AMINOPEPTIDASE-RELATED"/>
    <property type="match status" value="1"/>
</dbReference>
<dbReference type="GO" id="GO:0006508">
    <property type="term" value="P:proteolysis"/>
    <property type="evidence" value="ECO:0007669"/>
    <property type="project" value="UniProtKB-KW"/>
</dbReference>
<reference evidence="7" key="1">
    <citation type="submission" date="2020-05" db="UniProtKB">
        <authorList>
            <consortium name="EnsemblMetazoa"/>
        </authorList>
    </citation>
    <scope>IDENTIFICATION</scope>
    <source>
        <strain evidence="7">Yale</strain>
    </source>
</reference>
<feature type="domain" description="Thioredoxin" evidence="5">
    <location>
        <begin position="245"/>
        <end position="311"/>
    </location>
</feature>
<dbReference type="SUPFAM" id="SSF52833">
    <property type="entry name" value="Thioredoxin-like"/>
    <property type="match status" value="1"/>
</dbReference>
<sequence length="312" mass="35453">MWSRPWPTKIKCVIDNQRVMEQKEQLYEAQRMFVTQLARLKYIKRLENKKDHGSCPICRFEEDDRAQHYTPAIDANHLRALTKTNNPTLRLAKESNRHTWPDETDHLDSHPCHHPKTRIRRPIIQPKNSIPPKNSINATIRNLALVGKGIVYDTGGLSIKGKTAMAGMKRDCGGAAATLGAFYAAVKCDFKQNLHGIFCLAENSVGPLATRQPEMEFFMVSNSKSALSDLQLPSGPEHITYFRTIQAFEDELAQNQCITWLVCFYIAWNSNCVNFAPIFAALSAEYNFDTLKFGKFEIGHFPEIAQKYCISV</sequence>
<dbReference type="Proteomes" id="UP000092444">
    <property type="component" value="Unassembled WGS sequence"/>
</dbReference>
<evidence type="ECO:0000256" key="3">
    <source>
        <dbReference type="ARBA" id="ARBA00022670"/>
    </source>
</evidence>
<dbReference type="Gene3D" id="3.40.630.10">
    <property type="entry name" value="Zn peptidases"/>
    <property type="match status" value="1"/>
</dbReference>
<dbReference type="SUPFAM" id="SSF53187">
    <property type="entry name" value="Zn-dependent exopeptidases"/>
    <property type="match status" value="1"/>
</dbReference>
<keyword evidence="4" id="KW-0378">Hydrolase</keyword>
<dbReference type="GO" id="GO:0030145">
    <property type="term" value="F:manganese ion binding"/>
    <property type="evidence" value="ECO:0007669"/>
    <property type="project" value="InterPro"/>
</dbReference>
<evidence type="ECO:0000256" key="1">
    <source>
        <dbReference type="ARBA" id="ARBA00009528"/>
    </source>
</evidence>
<dbReference type="Pfam" id="PF00085">
    <property type="entry name" value="Thioredoxin"/>
    <property type="match status" value="1"/>
</dbReference>
<evidence type="ECO:0000313" key="8">
    <source>
        <dbReference type="Proteomes" id="UP000092444"/>
    </source>
</evidence>
<protein>
    <recommendedName>
        <fullName evidence="9">Cytosol aminopeptidase domain-containing protein</fullName>
    </recommendedName>
</protein>
<dbReference type="InterPro" id="IPR011356">
    <property type="entry name" value="Leucine_aapep/pepB"/>
</dbReference>
<organism evidence="7 8">
    <name type="scientific">Glossina morsitans morsitans</name>
    <name type="common">Savannah tsetse fly</name>
    <dbReference type="NCBI Taxonomy" id="37546"/>
    <lineage>
        <taxon>Eukaryota</taxon>
        <taxon>Metazoa</taxon>
        <taxon>Ecdysozoa</taxon>
        <taxon>Arthropoda</taxon>
        <taxon>Hexapoda</taxon>
        <taxon>Insecta</taxon>
        <taxon>Pterygota</taxon>
        <taxon>Neoptera</taxon>
        <taxon>Endopterygota</taxon>
        <taxon>Diptera</taxon>
        <taxon>Brachycera</taxon>
        <taxon>Muscomorpha</taxon>
        <taxon>Hippoboscoidea</taxon>
        <taxon>Glossinidae</taxon>
        <taxon>Glossina</taxon>
    </lineage>
</organism>
<evidence type="ECO:0000256" key="4">
    <source>
        <dbReference type="ARBA" id="ARBA00022801"/>
    </source>
</evidence>
<feature type="domain" description="Cytosol aminopeptidase" evidence="6">
    <location>
        <begin position="141"/>
        <end position="212"/>
    </location>
</feature>
<evidence type="ECO:0000313" key="7">
    <source>
        <dbReference type="EnsemblMetazoa" id="GMOY011021-PA"/>
    </source>
</evidence>
<keyword evidence="3" id="KW-0645">Protease</keyword>
<proteinExistence type="inferred from homology"/>
<keyword evidence="8" id="KW-1185">Reference proteome</keyword>
<dbReference type="Pfam" id="PF00883">
    <property type="entry name" value="Peptidase_M17"/>
    <property type="match status" value="1"/>
</dbReference>
<name>A0A1B0GCJ5_GLOMM</name>
<evidence type="ECO:0000259" key="5">
    <source>
        <dbReference type="Pfam" id="PF00085"/>
    </source>
</evidence>
<dbReference type="InterPro" id="IPR000819">
    <property type="entry name" value="Peptidase_M17_C"/>
</dbReference>
<evidence type="ECO:0000259" key="6">
    <source>
        <dbReference type="Pfam" id="PF00883"/>
    </source>
</evidence>
<accession>A0A1B0GCJ5</accession>
<comment type="similarity">
    <text evidence="1">Belongs to the peptidase M17 family.</text>
</comment>
<dbReference type="GO" id="GO:0070006">
    <property type="term" value="F:metalloaminopeptidase activity"/>
    <property type="evidence" value="ECO:0007669"/>
    <property type="project" value="InterPro"/>
</dbReference>
<evidence type="ECO:0000256" key="2">
    <source>
        <dbReference type="ARBA" id="ARBA00022438"/>
    </source>
</evidence>
<dbReference type="InterPro" id="IPR013766">
    <property type="entry name" value="Thioredoxin_domain"/>
</dbReference>
<dbReference type="EMBL" id="CCAG010021444">
    <property type="status" value="NOT_ANNOTATED_CDS"/>
    <property type="molecule type" value="Genomic_DNA"/>
</dbReference>
<dbReference type="AlphaFoldDB" id="A0A1B0GCJ5"/>